<dbReference type="AlphaFoldDB" id="H1A9Z4"/>
<reference evidence="1" key="3">
    <citation type="journal article" date="2009" name="World J. Microbiol. Biotechnol.">
        <title>Transfer of the chromosomally encoded tetracycline resistance gene tet(M) from marine bacteria to Escherichia coli and Enterococcus faecalis.</title>
        <authorList>
            <person name="Neela F.A."/>
            <person name="Nonaka L."/>
            <person name="Suzuki S."/>
            <person name="Rahman M.H."/>
        </authorList>
    </citation>
    <scope>NUCLEOTIDE SEQUENCE</scope>
    <source>
        <strain evidence="1">04Ya311</strain>
        <plasmid evidence="1">pAQU1</plasmid>
    </source>
</reference>
<proteinExistence type="predicted"/>
<organism evidence="1">
    <name type="scientific">Photobacterium damselae subsp. damselae</name>
    <name type="common">Listonella damsela</name>
    <dbReference type="NCBI Taxonomy" id="85581"/>
    <lineage>
        <taxon>Bacteria</taxon>
        <taxon>Pseudomonadati</taxon>
        <taxon>Pseudomonadota</taxon>
        <taxon>Gammaproteobacteria</taxon>
        <taxon>Vibrionales</taxon>
        <taxon>Vibrionaceae</taxon>
        <taxon>Photobacterium</taxon>
    </lineage>
</organism>
<name>H1A9Z4_PHODD</name>
<reference evidence="1" key="2">
    <citation type="journal article" date="2007" name="Microbes Environ.">
        <title>Distribution of tetracycline resistance gene, tet(M) in Gram-positive and Gram-negative bacteria isolated from sediment and seawater at a coastal aquaculture site in Japan.</title>
        <authorList>
            <person name="Nonaka L."/>
            <person name="Ikeno K."/>
            <person name="Suzuki S."/>
        </authorList>
    </citation>
    <scope>NUCLEOTIDE SEQUENCE</scope>
    <source>
        <strain evidence="1">04Ya311</strain>
        <plasmid evidence="1">pAQU1</plasmid>
    </source>
</reference>
<reference evidence="1" key="4">
    <citation type="journal article" date="2012" name="Microbes Environ.">
        <title>Novel conjugative transferable multiple drug resistance plasmid pAQU1 from Photobacterium damselae subsp. damselae isolated from marine aquaculture environment.</title>
        <authorList>
            <person name="Nonaka L."/>
            <person name="Maruyama F."/>
            <person name="Miyamoto M."/>
            <person name="Miyakoshi M."/>
            <person name="Kurokawa K."/>
            <person name="Masuda M."/>
        </authorList>
    </citation>
    <scope>NUCLEOTIDE SEQUENCE</scope>
    <source>
        <strain evidence="1">04Ya311</strain>
        <plasmid evidence="1">pAQU1</plasmid>
    </source>
</reference>
<geneLocation type="plasmid" evidence="1">
    <name>pAQU1</name>
</geneLocation>
<accession>H1A9Z4</accession>
<sequence length="145" mass="15729">MWYWCDNLSSSTLICASSIAWRSVKPDRSTYIPPTLTIPSSRCLSSAKQTALYTSILTASNSRLLVPFFQYGFDKLVERRGFCASSCCSSSALLPLILATKSRGTLPGKKMQSISVVVDGLLPNASLTISAGKYPSKFSVVSLIF</sequence>
<reference evidence="1" key="1">
    <citation type="journal article" date="2007" name="J. Microbiol.">
        <title>The diversity of multi-drug resistance profiles in tetracycline-resistant Vibrio species isolated from coastal sediments and seawater.</title>
        <authorList>
            <person name="Neela F.A."/>
            <person name="Nonaka L."/>
            <person name="Suzuki S."/>
        </authorList>
    </citation>
    <scope>NUCLEOTIDE SEQUENCE</scope>
    <source>
        <strain evidence="1">04Ya311</strain>
        <plasmid evidence="1">pAQU1</plasmid>
    </source>
</reference>
<protein>
    <submittedName>
        <fullName evidence="1">Uncharacterized protein</fullName>
    </submittedName>
</protein>
<evidence type="ECO:0000313" key="1">
    <source>
        <dbReference type="EMBL" id="BAL43429.1"/>
    </source>
</evidence>
<keyword evidence="1" id="KW-0614">Plasmid</keyword>
<dbReference type="EMBL" id="AB571865">
    <property type="protein sequence ID" value="BAL43429.1"/>
    <property type="molecule type" value="Genomic_DNA"/>
</dbReference>